<gene>
    <name evidence="1" type="ORF">ACHAWO_005530</name>
</gene>
<evidence type="ECO:0000313" key="2">
    <source>
        <dbReference type="Proteomes" id="UP001530400"/>
    </source>
</evidence>
<protein>
    <submittedName>
        <fullName evidence="1">Uncharacterized protein</fullName>
    </submittedName>
</protein>
<organism evidence="1 2">
    <name type="scientific">Cyclotella atomus</name>
    <dbReference type="NCBI Taxonomy" id="382360"/>
    <lineage>
        <taxon>Eukaryota</taxon>
        <taxon>Sar</taxon>
        <taxon>Stramenopiles</taxon>
        <taxon>Ochrophyta</taxon>
        <taxon>Bacillariophyta</taxon>
        <taxon>Coscinodiscophyceae</taxon>
        <taxon>Thalassiosirophycidae</taxon>
        <taxon>Stephanodiscales</taxon>
        <taxon>Stephanodiscaceae</taxon>
        <taxon>Cyclotella</taxon>
    </lineage>
</organism>
<dbReference type="EMBL" id="JALLPJ020000876">
    <property type="protein sequence ID" value="KAL3780743.1"/>
    <property type="molecule type" value="Genomic_DNA"/>
</dbReference>
<evidence type="ECO:0000313" key="1">
    <source>
        <dbReference type="EMBL" id="KAL3780743.1"/>
    </source>
</evidence>
<accession>A0ABD3NYY8</accession>
<dbReference type="Proteomes" id="UP001530400">
    <property type="component" value="Unassembled WGS sequence"/>
</dbReference>
<sequence>MQLKIVLLAALSKGKPLLLCLWGLDKRLSAIGRNACAAIEMLEPQQRNMVKVFVHGWGFHEAPFLVEAIKYAHEGRTIDEAISACTKIADHHFCFSNFLTSATVKKLLKWRPGLFEQGFNVEDDSFIGFGIPVTIREEVLDEFERAGRLMNVQLKEKSMSALQDAEITRIKSDLKPNERITMILCNTVGRPDLGYQYITKMKVTIA</sequence>
<comment type="caution">
    <text evidence="1">The sequence shown here is derived from an EMBL/GenBank/DDBJ whole genome shotgun (WGS) entry which is preliminary data.</text>
</comment>
<proteinExistence type="predicted"/>
<reference evidence="1 2" key="1">
    <citation type="submission" date="2024-10" db="EMBL/GenBank/DDBJ databases">
        <title>Updated reference genomes for cyclostephanoid diatoms.</title>
        <authorList>
            <person name="Roberts W.R."/>
            <person name="Alverson A.J."/>
        </authorList>
    </citation>
    <scope>NUCLEOTIDE SEQUENCE [LARGE SCALE GENOMIC DNA]</scope>
    <source>
        <strain evidence="1 2">AJA010-31</strain>
    </source>
</reference>
<name>A0ABD3NYY8_9STRA</name>
<keyword evidence="2" id="KW-1185">Reference proteome</keyword>
<dbReference type="AlphaFoldDB" id="A0ABD3NYY8"/>